<proteinExistence type="predicted"/>
<gene>
    <name evidence="2" type="ORF">MNOR_LOCUS29418</name>
</gene>
<feature type="non-terminal residue" evidence="2">
    <location>
        <position position="1"/>
    </location>
</feature>
<dbReference type="Pfam" id="PF05193">
    <property type="entry name" value="Peptidase_M16_C"/>
    <property type="match status" value="1"/>
</dbReference>
<evidence type="ECO:0000313" key="2">
    <source>
        <dbReference type="EMBL" id="CAL4144089.1"/>
    </source>
</evidence>
<evidence type="ECO:0000313" key="3">
    <source>
        <dbReference type="Proteomes" id="UP001497623"/>
    </source>
</evidence>
<sequence length="283" mass="32185">ESAFITEVHHITGDGTDAGVVYSEMESKDKSKEVGATLMRSMYPESSGYHYISGGHPKNLRENTTNHKIREFHRKFYRPENLHLIICGQIKAHNIFETLESIESKIISKNTTTYEPFTRPWSSNIPPLIKNIERIVELPSEQDDDKGDVYMAWRGPAPGIDVEELVGFQILLDSLMSSALSPIRKAFRRILESPPMGMSSDLPAYKESMIFLKIHGIPQESFNEAIDILMNTLKNITEDKQNFDLHTLKNVIKKFILNGENYLENTPHEGIAKEIITVSLHSK</sequence>
<protein>
    <recommendedName>
        <fullName evidence="1">Peptidase M16 C-terminal domain-containing protein</fullName>
    </recommendedName>
</protein>
<dbReference type="AlphaFoldDB" id="A0AAV2RX70"/>
<feature type="domain" description="Peptidase M16 C-terminal" evidence="1">
    <location>
        <begin position="67"/>
        <end position="243"/>
    </location>
</feature>
<evidence type="ECO:0000259" key="1">
    <source>
        <dbReference type="Pfam" id="PF05193"/>
    </source>
</evidence>
<accession>A0AAV2RX70</accession>
<dbReference type="Proteomes" id="UP001497623">
    <property type="component" value="Unassembled WGS sequence"/>
</dbReference>
<dbReference type="GO" id="GO:0046872">
    <property type="term" value="F:metal ion binding"/>
    <property type="evidence" value="ECO:0007669"/>
    <property type="project" value="InterPro"/>
</dbReference>
<dbReference type="EMBL" id="CAXKWB010034067">
    <property type="protein sequence ID" value="CAL4144089.1"/>
    <property type="molecule type" value="Genomic_DNA"/>
</dbReference>
<dbReference type="InterPro" id="IPR007863">
    <property type="entry name" value="Peptidase_M16_C"/>
</dbReference>
<dbReference type="PANTHER" id="PTHR43016:SF16">
    <property type="entry name" value="METALLOPROTEASE, PUTATIVE (AFU_ORTHOLOGUE AFUA_4G07610)-RELATED"/>
    <property type="match status" value="1"/>
</dbReference>
<feature type="non-terminal residue" evidence="2">
    <location>
        <position position="283"/>
    </location>
</feature>
<dbReference type="Gene3D" id="3.30.830.10">
    <property type="entry name" value="Metalloenzyme, LuxS/M16 peptidase-like"/>
    <property type="match status" value="2"/>
</dbReference>
<organism evidence="2 3">
    <name type="scientific">Meganyctiphanes norvegica</name>
    <name type="common">Northern krill</name>
    <name type="synonym">Thysanopoda norvegica</name>
    <dbReference type="NCBI Taxonomy" id="48144"/>
    <lineage>
        <taxon>Eukaryota</taxon>
        <taxon>Metazoa</taxon>
        <taxon>Ecdysozoa</taxon>
        <taxon>Arthropoda</taxon>
        <taxon>Crustacea</taxon>
        <taxon>Multicrustacea</taxon>
        <taxon>Malacostraca</taxon>
        <taxon>Eumalacostraca</taxon>
        <taxon>Eucarida</taxon>
        <taxon>Euphausiacea</taxon>
        <taxon>Euphausiidae</taxon>
        <taxon>Meganyctiphanes</taxon>
    </lineage>
</organism>
<dbReference type="InterPro" id="IPR011249">
    <property type="entry name" value="Metalloenz_LuxS/M16"/>
</dbReference>
<name>A0AAV2RX70_MEGNR</name>
<dbReference type="SUPFAM" id="SSF63411">
    <property type="entry name" value="LuxS/MPP-like metallohydrolase"/>
    <property type="match status" value="2"/>
</dbReference>
<dbReference type="PANTHER" id="PTHR43016">
    <property type="entry name" value="PRESEQUENCE PROTEASE"/>
    <property type="match status" value="1"/>
</dbReference>
<reference evidence="2 3" key="1">
    <citation type="submission" date="2024-05" db="EMBL/GenBank/DDBJ databases">
        <authorList>
            <person name="Wallberg A."/>
        </authorList>
    </citation>
    <scope>NUCLEOTIDE SEQUENCE [LARGE SCALE GENOMIC DNA]</scope>
</reference>
<comment type="caution">
    <text evidence="2">The sequence shown here is derived from an EMBL/GenBank/DDBJ whole genome shotgun (WGS) entry which is preliminary data.</text>
</comment>
<keyword evidence="3" id="KW-1185">Reference proteome</keyword>